<evidence type="ECO:0000256" key="4">
    <source>
        <dbReference type="HAMAP-Rule" id="MF_00171"/>
    </source>
</evidence>
<dbReference type="NCBIfam" id="NF000622">
    <property type="entry name" value="PRK00021.3-3"/>
    <property type="match status" value="1"/>
</dbReference>
<evidence type="ECO:0000256" key="3">
    <source>
        <dbReference type="ARBA" id="ARBA00023235"/>
    </source>
</evidence>
<sequence>MASSQPGSVPISSGRVGWELSTLAADILSADTVGRGFDGPNTAARVGGTEPMRAFRIAYDGTGYYGFQRQPDVSTVEDTIFDALRSLEVLAPDADKPAGYAAAGRTDAGVSALAQTITLEGPDWLTPRALNAELPAAVRAWAVADVPDSFHATHDATRRTYTYHLYAPPAAGDSSATPAKIEQSVDDDRFHAACEALSGPHDFHNLTPDDHNTERSPTLSAARDGDYLVLTVIAGGFARELVRRLVSLAQDVGTGAVSLAKIERTLSSESLPGHEGIAPAPPEPLVLTAVDYPGLEFTVDEDAASSARAVFETRRIDRQTGARVAGQVADGIQ</sequence>
<dbReference type="PANTHER" id="PTHR11142">
    <property type="entry name" value="PSEUDOURIDYLATE SYNTHASE"/>
    <property type="match status" value="1"/>
</dbReference>
<reference evidence="8" key="1">
    <citation type="submission" date="2017-01" db="EMBL/GenBank/DDBJ databases">
        <authorList>
            <person name="Varghese N."/>
            <person name="Submissions S."/>
        </authorList>
    </citation>
    <scope>NUCLEOTIDE SEQUENCE [LARGE SCALE GENOMIC DNA]</scope>
    <source>
        <strain evidence="8">type strain: HArc-</strain>
    </source>
</reference>
<dbReference type="EC" id="5.4.99.12" evidence="4"/>
<organism evidence="7 8">
    <name type="scientific">Natronorubrum thiooxidans</name>
    <dbReference type="NCBI Taxonomy" id="308853"/>
    <lineage>
        <taxon>Archaea</taxon>
        <taxon>Methanobacteriati</taxon>
        <taxon>Methanobacteriota</taxon>
        <taxon>Stenosarchaea group</taxon>
        <taxon>Halobacteria</taxon>
        <taxon>Halobacteriales</taxon>
        <taxon>Natrialbaceae</taxon>
        <taxon>Natronorubrum</taxon>
    </lineage>
</organism>
<dbReference type="Proteomes" id="UP000185936">
    <property type="component" value="Unassembled WGS sequence"/>
</dbReference>
<dbReference type="HAMAP" id="MF_00171">
    <property type="entry name" value="TruA"/>
    <property type="match status" value="1"/>
</dbReference>
<accession>A0A1N7CQL2</accession>
<dbReference type="GO" id="GO:0003723">
    <property type="term" value="F:RNA binding"/>
    <property type="evidence" value="ECO:0007669"/>
    <property type="project" value="InterPro"/>
</dbReference>
<comment type="function">
    <text evidence="4">Formation of pseudouridine at positions 38, 39 and 40 in the anticodon stem and loop of transfer RNAs.</text>
</comment>
<dbReference type="Gene3D" id="3.30.70.660">
    <property type="entry name" value="Pseudouridine synthase I, catalytic domain, C-terminal subdomain"/>
    <property type="match status" value="1"/>
</dbReference>
<feature type="binding site" evidence="4">
    <location>
        <position position="161"/>
    </location>
    <ligand>
        <name>substrate</name>
    </ligand>
</feature>
<feature type="domain" description="Pseudouridine synthase I TruA alpha/beta" evidence="6">
    <location>
        <begin position="193"/>
        <end position="293"/>
    </location>
</feature>
<dbReference type="InterPro" id="IPR001406">
    <property type="entry name" value="PsdUridine_synth_TruA"/>
</dbReference>
<comment type="catalytic activity">
    <reaction evidence="4 5">
        <text>uridine(38/39/40) in tRNA = pseudouridine(38/39/40) in tRNA</text>
        <dbReference type="Rhea" id="RHEA:22376"/>
        <dbReference type="Rhea" id="RHEA-COMP:10085"/>
        <dbReference type="Rhea" id="RHEA-COMP:10087"/>
        <dbReference type="ChEBI" id="CHEBI:65314"/>
        <dbReference type="ChEBI" id="CHEBI:65315"/>
        <dbReference type="EC" id="5.4.99.12"/>
    </reaction>
</comment>
<comment type="caution">
    <text evidence="4">Lacks conserved residue(s) required for the propagation of feature annotation.</text>
</comment>
<dbReference type="SUPFAM" id="SSF55120">
    <property type="entry name" value="Pseudouridine synthase"/>
    <property type="match status" value="1"/>
</dbReference>
<dbReference type="EMBL" id="FTNR01000001">
    <property type="protein sequence ID" value="SIR65881.1"/>
    <property type="molecule type" value="Genomic_DNA"/>
</dbReference>
<evidence type="ECO:0000256" key="1">
    <source>
        <dbReference type="ARBA" id="ARBA00009375"/>
    </source>
</evidence>
<dbReference type="AlphaFoldDB" id="A0A1N7CQL2"/>
<dbReference type="InterPro" id="IPR020103">
    <property type="entry name" value="PsdUridine_synth_cat_dom_sf"/>
</dbReference>
<evidence type="ECO:0000313" key="7">
    <source>
        <dbReference type="EMBL" id="SIR65881.1"/>
    </source>
</evidence>
<dbReference type="Gene3D" id="3.30.70.580">
    <property type="entry name" value="Pseudouridine synthase I, catalytic domain, N-terminal subdomain"/>
    <property type="match status" value="1"/>
</dbReference>
<dbReference type="Pfam" id="PF01416">
    <property type="entry name" value="PseudoU_synth_1"/>
    <property type="match status" value="1"/>
</dbReference>
<dbReference type="InterPro" id="IPR020095">
    <property type="entry name" value="PsdUridine_synth_TruA_C"/>
</dbReference>
<dbReference type="InterPro" id="IPR020094">
    <property type="entry name" value="TruA/RsuA/RluB/E/F_N"/>
</dbReference>
<dbReference type="PANTHER" id="PTHR11142:SF0">
    <property type="entry name" value="TRNA PSEUDOURIDINE SYNTHASE-LIKE 1"/>
    <property type="match status" value="1"/>
</dbReference>
<feature type="active site" description="Nucleophile" evidence="4">
    <location>
        <position position="107"/>
    </location>
</feature>
<evidence type="ECO:0000313" key="8">
    <source>
        <dbReference type="Proteomes" id="UP000185936"/>
    </source>
</evidence>
<dbReference type="STRING" id="308853.SAMN05421752_101516"/>
<keyword evidence="8" id="KW-1185">Reference proteome</keyword>
<dbReference type="InterPro" id="IPR020097">
    <property type="entry name" value="PsdUridine_synth_TruA_a/b_dom"/>
</dbReference>
<protein>
    <recommendedName>
        <fullName evidence="4">tRNA pseudouridine synthase A</fullName>
        <ecNumber evidence="4">5.4.99.12</ecNumber>
    </recommendedName>
    <alternativeName>
        <fullName evidence="4">tRNA pseudouridine(38-40) synthase</fullName>
    </alternativeName>
    <alternativeName>
        <fullName evidence="4">tRNA pseudouridylate synthase I</fullName>
    </alternativeName>
    <alternativeName>
        <fullName evidence="4">tRNA-uridine isomerase I</fullName>
    </alternativeName>
</protein>
<dbReference type="GO" id="GO:0160147">
    <property type="term" value="F:tRNA pseudouridine(38-40) synthase activity"/>
    <property type="evidence" value="ECO:0007669"/>
    <property type="project" value="UniProtKB-EC"/>
</dbReference>
<evidence type="ECO:0000256" key="2">
    <source>
        <dbReference type="ARBA" id="ARBA00022694"/>
    </source>
</evidence>
<keyword evidence="3 4" id="KW-0413">Isomerase</keyword>
<gene>
    <name evidence="4" type="primary">truA</name>
    <name evidence="7" type="ORF">SAMN05421752_101516</name>
</gene>
<dbReference type="GO" id="GO:0031119">
    <property type="term" value="P:tRNA pseudouridine synthesis"/>
    <property type="evidence" value="ECO:0007669"/>
    <property type="project" value="UniProtKB-UniRule"/>
</dbReference>
<evidence type="ECO:0000256" key="5">
    <source>
        <dbReference type="RuleBase" id="RU003792"/>
    </source>
</evidence>
<keyword evidence="2 4" id="KW-0819">tRNA processing</keyword>
<comment type="similarity">
    <text evidence="1 4 5">Belongs to the tRNA pseudouridine synthase TruA family.</text>
</comment>
<name>A0A1N7CQL2_9EURY</name>
<evidence type="ECO:0000259" key="6">
    <source>
        <dbReference type="Pfam" id="PF01416"/>
    </source>
</evidence>
<proteinExistence type="inferred from homology"/>